<feature type="compositionally biased region" description="Basic and acidic residues" evidence="1">
    <location>
        <begin position="1"/>
        <end position="22"/>
    </location>
</feature>
<dbReference type="InParanoid" id="A0A1X7VII2"/>
<organism evidence="2">
    <name type="scientific">Amphimedon queenslandica</name>
    <name type="common">Sponge</name>
    <dbReference type="NCBI Taxonomy" id="400682"/>
    <lineage>
        <taxon>Eukaryota</taxon>
        <taxon>Metazoa</taxon>
        <taxon>Porifera</taxon>
        <taxon>Demospongiae</taxon>
        <taxon>Heteroscleromorpha</taxon>
        <taxon>Haplosclerida</taxon>
        <taxon>Niphatidae</taxon>
        <taxon>Amphimedon</taxon>
    </lineage>
</organism>
<evidence type="ECO:0000256" key="1">
    <source>
        <dbReference type="SAM" id="MobiDB-lite"/>
    </source>
</evidence>
<feature type="region of interest" description="Disordered" evidence="1">
    <location>
        <begin position="1"/>
        <end position="26"/>
    </location>
</feature>
<dbReference type="EnsemblMetazoa" id="Aqu2.1.40156_001">
    <property type="protein sequence ID" value="Aqu2.1.40156_001"/>
    <property type="gene ID" value="Aqu2.1.40156"/>
</dbReference>
<dbReference type="AlphaFoldDB" id="A0A1X7VII2"/>
<reference evidence="2" key="1">
    <citation type="submission" date="2017-05" db="UniProtKB">
        <authorList>
            <consortium name="EnsemblMetazoa"/>
        </authorList>
    </citation>
    <scope>IDENTIFICATION</scope>
</reference>
<evidence type="ECO:0000313" key="2">
    <source>
        <dbReference type="EnsemblMetazoa" id="Aqu2.1.40156_001"/>
    </source>
</evidence>
<protein>
    <submittedName>
        <fullName evidence="2">Uncharacterized protein</fullName>
    </submittedName>
</protein>
<name>A0A1X7VII2_AMPQE</name>
<proteinExistence type="predicted"/>
<sequence>MNARGEHSNEVSDIRGNHDRPLRCPKSPLVTEHITLQSSQSAAKIVKSLLLSPPQYFSSDSSDDEGLKWGIDKCMLQYHQKRETDFCPVEDDKIAPEELVEHLKSQTTNCFARHNIANMCEQYDKKLTI</sequence>
<accession>A0A1X7VII2</accession>